<keyword evidence="3 5" id="KW-0560">Oxidoreductase</keyword>
<keyword evidence="2 4" id="KW-0521">NADP</keyword>
<evidence type="ECO:0000259" key="7">
    <source>
        <dbReference type="Pfam" id="PF14748"/>
    </source>
</evidence>
<dbReference type="GO" id="GO:0055129">
    <property type="term" value="P:L-proline biosynthetic process"/>
    <property type="evidence" value="ECO:0007669"/>
    <property type="project" value="UniProtKB-UniPathway"/>
</dbReference>
<dbReference type="SUPFAM" id="SSF48179">
    <property type="entry name" value="6-phosphogluconate dehydrogenase C-terminal domain-like"/>
    <property type="match status" value="1"/>
</dbReference>
<proteinExistence type="inferred from homology"/>
<dbReference type="OrthoDB" id="10263291at2759"/>
<dbReference type="PIRSF" id="PIRSF000193">
    <property type="entry name" value="Pyrrol-5-carb_rd"/>
    <property type="match status" value="1"/>
</dbReference>
<dbReference type="GO" id="GO:0004735">
    <property type="term" value="F:pyrroline-5-carboxylate reductase activity"/>
    <property type="evidence" value="ECO:0007669"/>
    <property type="project" value="UniProtKB-EC"/>
</dbReference>
<organism evidence="8 9">
    <name type="scientific">Allomyces macrogynus (strain ATCC 38327)</name>
    <name type="common">Allomyces javanicus var. macrogynus</name>
    <dbReference type="NCBI Taxonomy" id="578462"/>
    <lineage>
        <taxon>Eukaryota</taxon>
        <taxon>Fungi</taxon>
        <taxon>Fungi incertae sedis</taxon>
        <taxon>Blastocladiomycota</taxon>
        <taxon>Blastocladiomycetes</taxon>
        <taxon>Blastocladiales</taxon>
        <taxon>Blastocladiaceae</taxon>
        <taxon>Allomyces</taxon>
    </lineage>
</organism>
<dbReference type="HAMAP" id="MF_01925">
    <property type="entry name" value="P5C_reductase"/>
    <property type="match status" value="1"/>
</dbReference>
<name>A0A0L0T7L2_ALLM3</name>
<dbReference type="FunFam" id="1.10.3730.10:FF:000001">
    <property type="entry name" value="Pyrroline-5-carboxylate reductase"/>
    <property type="match status" value="1"/>
</dbReference>
<dbReference type="VEuPathDB" id="FungiDB:AMAG_15443"/>
<protein>
    <recommendedName>
        <fullName evidence="5">Pyrroline-5-carboxylate reductase</fullName>
        <ecNumber evidence="5">1.5.1.2</ecNumber>
    </recommendedName>
</protein>
<evidence type="ECO:0000256" key="5">
    <source>
        <dbReference type="RuleBase" id="RU003903"/>
    </source>
</evidence>
<reference evidence="9" key="2">
    <citation type="submission" date="2009-11" db="EMBL/GenBank/DDBJ databases">
        <title>The Genome Sequence of Allomyces macrogynus strain ATCC 38327.</title>
        <authorList>
            <consortium name="The Broad Institute Genome Sequencing Platform"/>
            <person name="Russ C."/>
            <person name="Cuomo C."/>
            <person name="Shea T."/>
            <person name="Young S.K."/>
            <person name="Zeng Q."/>
            <person name="Koehrsen M."/>
            <person name="Haas B."/>
            <person name="Borodovsky M."/>
            <person name="Guigo R."/>
            <person name="Alvarado L."/>
            <person name="Berlin A."/>
            <person name="Borenstein D."/>
            <person name="Chen Z."/>
            <person name="Engels R."/>
            <person name="Freedman E."/>
            <person name="Gellesch M."/>
            <person name="Goldberg J."/>
            <person name="Griggs A."/>
            <person name="Gujja S."/>
            <person name="Heiman D."/>
            <person name="Hepburn T."/>
            <person name="Howarth C."/>
            <person name="Jen D."/>
            <person name="Larson L."/>
            <person name="Lewis B."/>
            <person name="Mehta T."/>
            <person name="Park D."/>
            <person name="Pearson M."/>
            <person name="Roberts A."/>
            <person name="Saif S."/>
            <person name="Shenoy N."/>
            <person name="Sisk P."/>
            <person name="Stolte C."/>
            <person name="Sykes S."/>
            <person name="Walk T."/>
            <person name="White J."/>
            <person name="Yandava C."/>
            <person name="Burger G."/>
            <person name="Gray M.W."/>
            <person name="Holland P.W.H."/>
            <person name="King N."/>
            <person name="Lang F.B.F."/>
            <person name="Roger A.J."/>
            <person name="Ruiz-Trillo I."/>
            <person name="Lander E."/>
            <person name="Nusbaum C."/>
        </authorList>
    </citation>
    <scope>NUCLEOTIDE SEQUENCE [LARGE SCALE GENOMIC DNA]</scope>
    <source>
        <strain evidence="9">ATCC 38327</strain>
    </source>
</reference>
<dbReference type="InterPro" id="IPR008927">
    <property type="entry name" value="6-PGluconate_DH-like_C_sf"/>
</dbReference>
<dbReference type="STRING" id="578462.A0A0L0T7L2"/>
<evidence type="ECO:0000313" key="8">
    <source>
        <dbReference type="EMBL" id="KNE70686.1"/>
    </source>
</evidence>
<feature type="domain" description="Pyrroline-5-carboxylate reductase catalytic N-terminal" evidence="6">
    <location>
        <begin position="25"/>
        <end position="127"/>
    </location>
</feature>
<dbReference type="Gene3D" id="3.40.50.720">
    <property type="entry name" value="NAD(P)-binding Rossmann-like Domain"/>
    <property type="match status" value="1"/>
</dbReference>
<dbReference type="InterPro" id="IPR053790">
    <property type="entry name" value="P5CR-like_CS"/>
</dbReference>
<dbReference type="InterPro" id="IPR036291">
    <property type="entry name" value="NAD(P)-bd_dom_sf"/>
</dbReference>
<dbReference type="PANTHER" id="PTHR11645">
    <property type="entry name" value="PYRROLINE-5-CARBOXYLATE REDUCTASE"/>
    <property type="match status" value="1"/>
</dbReference>
<evidence type="ECO:0000256" key="1">
    <source>
        <dbReference type="ARBA" id="ARBA00005525"/>
    </source>
</evidence>
<dbReference type="OMA" id="VWAVKPQ"/>
<comment type="similarity">
    <text evidence="1 5">Belongs to the pyrroline-5-carboxylate reductase family.</text>
</comment>
<dbReference type="UniPathway" id="UPA00098">
    <property type="reaction ID" value="UER00361"/>
</dbReference>
<evidence type="ECO:0000256" key="4">
    <source>
        <dbReference type="PIRSR" id="PIRSR000193-1"/>
    </source>
</evidence>
<comment type="pathway">
    <text evidence="5">Amino-acid biosynthesis; L-proline biosynthesis; L-proline from L-glutamate 5-semialdehyde: step 1/1.</text>
</comment>
<accession>A0A0L0T7L2</accession>
<sequence length="303" mass="31345">MASTSRNSTTTTATTNATTMPAISKIAIVGCGTMGKAILTGLLESGLLAERNVAVTACVTSDESAAALRAQYGTGIQVFCGSNVAACREAQVVILCTKPQVAQSVLVEEDGMHEALEGKLLISLLAGVRIAQLQTWVPASTHVIRAMPNTPCRIREGMTVLSCRATVPSELRSFASTIFATLGRCRFLDEKHMDPVTALSGSGPAFACVVLESLADGGVMMGLPRDVAIELAAQALVGAARLVLATGNHPAMVKDSVTTPGGCTIAGLLTMEDGKIRSTLARTIQEASTVASTLGNRQDAGKK</sequence>
<comment type="catalytic activity">
    <reaction evidence="5">
        <text>L-proline + NADP(+) = (S)-1-pyrroline-5-carboxylate + NADPH + 2 H(+)</text>
        <dbReference type="Rhea" id="RHEA:14109"/>
        <dbReference type="ChEBI" id="CHEBI:15378"/>
        <dbReference type="ChEBI" id="CHEBI:17388"/>
        <dbReference type="ChEBI" id="CHEBI:57783"/>
        <dbReference type="ChEBI" id="CHEBI:58349"/>
        <dbReference type="ChEBI" id="CHEBI:60039"/>
        <dbReference type="EC" id="1.5.1.2"/>
    </reaction>
</comment>
<keyword evidence="5" id="KW-0641">Proline biosynthesis</keyword>
<keyword evidence="9" id="KW-1185">Reference proteome</keyword>
<dbReference type="PANTHER" id="PTHR11645:SF0">
    <property type="entry name" value="PYRROLINE-5-CARBOXYLATE REDUCTASE 3"/>
    <property type="match status" value="1"/>
</dbReference>
<evidence type="ECO:0000256" key="2">
    <source>
        <dbReference type="ARBA" id="ARBA00022857"/>
    </source>
</evidence>
<reference evidence="8 9" key="1">
    <citation type="submission" date="2009-11" db="EMBL/GenBank/DDBJ databases">
        <title>Annotation of Allomyces macrogynus ATCC 38327.</title>
        <authorList>
            <consortium name="The Broad Institute Genome Sequencing Platform"/>
            <person name="Russ C."/>
            <person name="Cuomo C."/>
            <person name="Burger G."/>
            <person name="Gray M.W."/>
            <person name="Holland P.W.H."/>
            <person name="King N."/>
            <person name="Lang F.B.F."/>
            <person name="Roger A.J."/>
            <person name="Ruiz-Trillo I."/>
            <person name="Young S.K."/>
            <person name="Zeng Q."/>
            <person name="Gargeya S."/>
            <person name="Fitzgerald M."/>
            <person name="Haas B."/>
            <person name="Abouelleil A."/>
            <person name="Alvarado L."/>
            <person name="Arachchi H.M."/>
            <person name="Berlin A."/>
            <person name="Chapman S.B."/>
            <person name="Gearin G."/>
            <person name="Goldberg J."/>
            <person name="Griggs A."/>
            <person name="Gujja S."/>
            <person name="Hansen M."/>
            <person name="Heiman D."/>
            <person name="Howarth C."/>
            <person name="Larimer J."/>
            <person name="Lui A."/>
            <person name="MacDonald P.J.P."/>
            <person name="McCowen C."/>
            <person name="Montmayeur A."/>
            <person name="Murphy C."/>
            <person name="Neiman D."/>
            <person name="Pearson M."/>
            <person name="Priest M."/>
            <person name="Roberts A."/>
            <person name="Saif S."/>
            <person name="Shea T."/>
            <person name="Sisk P."/>
            <person name="Stolte C."/>
            <person name="Sykes S."/>
            <person name="Wortman J."/>
            <person name="Nusbaum C."/>
            <person name="Birren B."/>
        </authorList>
    </citation>
    <scope>NUCLEOTIDE SEQUENCE [LARGE SCALE GENOMIC DNA]</scope>
    <source>
        <strain evidence="8 9">ATCC 38327</strain>
    </source>
</reference>
<dbReference type="Gene3D" id="1.10.3730.10">
    <property type="entry name" value="ProC C-terminal domain-like"/>
    <property type="match status" value="1"/>
</dbReference>
<dbReference type="AlphaFoldDB" id="A0A0L0T7L2"/>
<dbReference type="NCBIfam" id="TIGR00112">
    <property type="entry name" value="proC"/>
    <property type="match status" value="1"/>
</dbReference>
<dbReference type="SUPFAM" id="SSF51735">
    <property type="entry name" value="NAD(P)-binding Rossmann-fold domains"/>
    <property type="match status" value="1"/>
</dbReference>
<dbReference type="EC" id="1.5.1.2" evidence="5"/>
<dbReference type="InterPro" id="IPR028939">
    <property type="entry name" value="P5C_Rdtase_cat_N"/>
</dbReference>
<feature type="binding site" evidence="4">
    <location>
        <position position="83"/>
    </location>
    <ligand>
        <name>NADPH</name>
        <dbReference type="ChEBI" id="CHEBI:57783"/>
    </ligand>
</feature>
<evidence type="ECO:0000259" key="6">
    <source>
        <dbReference type="Pfam" id="PF03807"/>
    </source>
</evidence>
<dbReference type="Pfam" id="PF14748">
    <property type="entry name" value="P5CR_dimer"/>
    <property type="match status" value="1"/>
</dbReference>
<dbReference type="InterPro" id="IPR029036">
    <property type="entry name" value="P5CR_dimer"/>
</dbReference>
<keyword evidence="5" id="KW-0028">Amino-acid biosynthesis</keyword>
<dbReference type="Proteomes" id="UP000054350">
    <property type="component" value="Unassembled WGS sequence"/>
</dbReference>
<dbReference type="eggNOG" id="KOG3124">
    <property type="taxonomic scope" value="Eukaryota"/>
</dbReference>
<dbReference type="PROSITE" id="PS00521">
    <property type="entry name" value="P5CR"/>
    <property type="match status" value="1"/>
</dbReference>
<dbReference type="InterPro" id="IPR000304">
    <property type="entry name" value="Pyrroline-COOH_reductase"/>
</dbReference>
<gene>
    <name evidence="8" type="ORF">AMAG_15443</name>
</gene>
<dbReference type="Pfam" id="PF03807">
    <property type="entry name" value="F420_oxidored"/>
    <property type="match status" value="1"/>
</dbReference>
<feature type="domain" description="Pyrroline-5-carboxylate reductase dimerisation" evidence="7">
    <location>
        <begin position="190"/>
        <end position="292"/>
    </location>
</feature>
<dbReference type="EMBL" id="GG745367">
    <property type="protein sequence ID" value="KNE70686.1"/>
    <property type="molecule type" value="Genomic_DNA"/>
</dbReference>
<evidence type="ECO:0000313" key="9">
    <source>
        <dbReference type="Proteomes" id="UP000054350"/>
    </source>
</evidence>
<evidence type="ECO:0000256" key="3">
    <source>
        <dbReference type="ARBA" id="ARBA00023002"/>
    </source>
</evidence>